<proteinExistence type="predicted"/>
<comment type="caution">
    <text evidence="1">The sequence shown here is derived from an EMBL/GenBank/DDBJ whole genome shotgun (WGS) entry which is preliminary data.</text>
</comment>
<dbReference type="Proteomes" id="UP000799772">
    <property type="component" value="Unassembled WGS sequence"/>
</dbReference>
<gene>
    <name evidence="1" type="ORF">NA57DRAFT_74591</name>
</gene>
<reference evidence="1" key="1">
    <citation type="journal article" date="2020" name="Stud. Mycol.">
        <title>101 Dothideomycetes genomes: a test case for predicting lifestyles and emergence of pathogens.</title>
        <authorList>
            <person name="Haridas S."/>
            <person name="Albert R."/>
            <person name="Binder M."/>
            <person name="Bloem J."/>
            <person name="Labutti K."/>
            <person name="Salamov A."/>
            <person name="Andreopoulos B."/>
            <person name="Baker S."/>
            <person name="Barry K."/>
            <person name="Bills G."/>
            <person name="Bluhm B."/>
            <person name="Cannon C."/>
            <person name="Castanera R."/>
            <person name="Culley D."/>
            <person name="Daum C."/>
            <person name="Ezra D."/>
            <person name="Gonzalez J."/>
            <person name="Henrissat B."/>
            <person name="Kuo A."/>
            <person name="Liang C."/>
            <person name="Lipzen A."/>
            <person name="Lutzoni F."/>
            <person name="Magnuson J."/>
            <person name="Mondo S."/>
            <person name="Nolan M."/>
            <person name="Ohm R."/>
            <person name="Pangilinan J."/>
            <person name="Park H.-J."/>
            <person name="Ramirez L."/>
            <person name="Alfaro M."/>
            <person name="Sun H."/>
            <person name="Tritt A."/>
            <person name="Yoshinaga Y."/>
            <person name="Zwiers L.-H."/>
            <person name="Turgeon B."/>
            <person name="Goodwin S."/>
            <person name="Spatafora J."/>
            <person name="Crous P."/>
            <person name="Grigoriev I."/>
        </authorList>
    </citation>
    <scope>NUCLEOTIDE SEQUENCE</scope>
    <source>
        <strain evidence="1">CBS 133067</strain>
    </source>
</reference>
<dbReference type="AlphaFoldDB" id="A0A9P4IJ93"/>
<protein>
    <submittedName>
        <fullName evidence="1">Uncharacterized protein</fullName>
    </submittedName>
</protein>
<name>A0A9P4IJ93_9PEZI</name>
<evidence type="ECO:0000313" key="2">
    <source>
        <dbReference type="Proteomes" id="UP000799772"/>
    </source>
</evidence>
<organism evidence="1 2">
    <name type="scientific">Rhizodiscina lignyota</name>
    <dbReference type="NCBI Taxonomy" id="1504668"/>
    <lineage>
        <taxon>Eukaryota</taxon>
        <taxon>Fungi</taxon>
        <taxon>Dikarya</taxon>
        <taxon>Ascomycota</taxon>
        <taxon>Pezizomycotina</taxon>
        <taxon>Dothideomycetes</taxon>
        <taxon>Pleosporomycetidae</taxon>
        <taxon>Aulographales</taxon>
        <taxon>Rhizodiscinaceae</taxon>
        <taxon>Rhizodiscina</taxon>
    </lineage>
</organism>
<dbReference type="EMBL" id="ML978124">
    <property type="protein sequence ID" value="KAF2100998.1"/>
    <property type="molecule type" value="Genomic_DNA"/>
</dbReference>
<accession>A0A9P4IJ93</accession>
<evidence type="ECO:0000313" key="1">
    <source>
        <dbReference type="EMBL" id="KAF2100998.1"/>
    </source>
</evidence>
<sequence length="153" mass="17348">MQSFDQLESLVELVDASIVPSPIYSEFDAVTGGTITLKGKLAPAQWYLNSGDGKVSVQGQDLMCFPDFLEPSWPEGADDYLDVWAVLLVKDRNPSRPWKSDRGQWIPLHPNGDWRGLLLCKPKKALTEDLHLSWLLEGKKCRSLMESRRRQYG</sequence>
<keyword evidence="2" id="KW-1185">Reference proteome</keyword>